<dbReference type="AlphaFoldDB" id="A8PF48"/>
<evidence type="ECO:0000256" key="2">
    <source>
        <dbReference type="ARBA" id="ARBA00022475"/>
    </source>
</evidence>
<keyword evidence="4 9" id="KW-0732">Signal</keyword>
<dbReference type="InterPro" id="IPR046936">
    <property type="entry name" value="BIM1-like"/>
</dbReference>
<name>A8PF48_COPC7</name>
<comment type="subcellular location">
    <subcellularLocation>
        <location evidence="1">Cell membrane</location>
        <topology evidence="1">Lipid-anchor</topology>
        <topology evidence="1">GPI-anchor</topology>
    </subcellularLocation>
</comment>
<dbReference type="CDD" id="cd21176">
    <property type="entry name" value="LPMO_auxiliary-like"/>
    <property type="match status" value="1"/>
</dbReference>
<accession>A8PF48</accession>
<evidence type="ECO:0000313" key="11">
    <source>
        <dbReference type="EMBL" id="EAU80978.1"/>
    </source>
</evidence>
<dbReference type="Proteomes" id="UP000001861">
    <property type="component" value="Unassembled WGS sequence"/>
</dbReference>
<organism evidence="11 12">
    <name type="scientific">Coprinopsis cinerea (strain Okayama-7 / 130 / ATCC MYA-4618 / FGSC 9003)</name>
    <name type="common">Inky cap fungus</name>
    <name type="synonym">Hormographiella aspergillata</name>
    <dbReference type="NCBI Taxonomy" id="240176"/>
    <lineage>
        <taxon>Eukaryota</taxon>
        <taxon>Fungi</taxon>
        <taxon>Dikarya</taxon>
        <taxon>Basidiomycota</taxon>
        <taxon>Agaricomycotina</taxon>
        <taxon>Agaricomycetes</taxon>
        <taxon>Agaricomycetidae</taxon>
        <taxon>Agaricales</taxon>
        <taxon>Agaricineae</taxon>
        <taxon>Psathyrellaceae</taxon>
        <taxon>Coprinopsis</taxon>
    </lineage>
</organism>
<dbReference type="EMBL" id="AACS02000008">
    <property type="protein sequence ID" value="EAU80978.1"/>
    <property type="molecule type" value="Genomic_DNA"/>
</dbReference>
<evidence type="ECO:0000256" key="4">
    <source>
        <dbReference type="ARBA" id="ARBA00022729"/>
    </source>
</evidence>
<sequence>MLFQAVTIAAVLATGANAHFRLLYPEPRGPFVGNLQPTFCGGYPDVTTNRTVFPLNGGQFRIRQGHEDWVSAVTISTADNPNSFDAFRADGEEQFVKYWAPEAKPGNFCIPLDIGAAGIPGVEDGANVTIQVTLDGPDGALYQCADLTLSSTAEVPEDLGACTNSTSGGHGASPSESGDGATPSGGADGGDDEEEGGSQVFGINSLVMGVAGVLAAVAASL</sequence>
<evidence type="ECO:0000256" key="3">
    <source>
        <dbReference type="ARBA" id="ARBA00022622"/>
    </source>
</evidence>
<evidence type="ECO:0000256" key="7">
    <source>
        <dbReference type="ARBA" id="ARBA00023288"/>
    </source>
</evidence>
<dbReference type="OMA" id="MCYNTHG"/>
<evidence type="ECO:0000313" key="12">
    <source>
        <dbReference type="Proteomes" id="UP000001861"/>
    </source>
</evidence>
<dbReference type="Pfam" id="PF20238">
    <property type="entry name" value="BIM1-like_dom"/>
    <property type="match status" value="1"/>
</dbReference>
<dbReference type="GO" id="GO:0098552">
    <property type="term" value="C:side of membrane"/>
    <property type="evidence" value="ECO:0007669"/>
    <property type="project" value="UniProtKB-KW"/>
</dbReference>
<evidence type="ECO:0000256" key="6">
    <source>
        <dbReference type="ARBA" id="ARBA00023180"/>
    </source>
</evidence>
<keyword evidence="5" id="KW-0472">Membrane</keyword>
<feature type="region of interest" description="Disordered" evidence="8">
    <location>
        <begin position="158"/>
        <end position="198"/>
    </location>
</feature>
<keyword evidence="2" id="KW-1003">Cell membrane</keyword>
<feature type="signal peptide" evidence="9">
    <location>
        <begin position="1"/>
        <end position="18"/>
    </location>
</feature>
<dbReference type="PANTHER" id="PTHR34992:SF1">
    <property type="entry name" value="COPPER ACQUISITION FACTOR BIM1-LIKE DOMAIN-CONTAINING PROTEIN"/>
    <property type="match status" value="1"/>
</dbReference>
<dbReference type="PANTHER" id="PTHR34992">
    <property type="entry name" value="HYPHAL ANASTAMOSIS-7 PROTEIN"/>
    <property type="match status" value="1"/>
</dbReference>
<evidence type="ECO:0000259" key="10">
    <source>
        <dbReference type="Pfam" id="PF20238"/>
    </source>
</evidence>
<dbReference type="InterPro" id="IPR046530">
    <property type="entry name" value="BIM1-like_dom"/>
</dbReference>
<keyword evidence="3" id="KW-0336">GPI-anchor</keyword>
<protein>
    <recommendedName>
        <fullName evidence="10">Copper acquisition factor BIM1-like domain-containing protein</fullName>
    </recommendedName>
</protein>
<dbReference type="GeneID" id="6017581"/>
<evidence type="ECO:0000256" key="8">
    <source>
        <dbReference type="SAM" id="MobiDB-lite"/>
    </source>
</evidence>
<feature type="chain" id="PRO_5002724796" description="Copper acquisition factor BIM1-like domain-containing protein" evidence="9">
    <location>
        <begin position="19"/>
        <end position="221"/>
    </location>
</feature>
<keyword evidence="7" id="KW-0449">Lipoprotein</keyword>
<keyword evidence="6" id="KW-0325">Glycoprotein</keyword>
<dbReference type="OrthoDB" id="2146436at2759"/>
<proteinExistence type="predicted"/>
<evidence type="ECO:0000256" key="9">
    <source>
        <dbReference type="SAM" id="SignalP"/>
    </source>
</evidence>
<dbReference type="GO" id="GO:0005886">
    <property type="term" value="C:plasma membrane"/>
    <property type="evidence" value="ECO:0007669"/>
    <property type="project" value="UniProtKB-SubCell"/>
</dbReference>
<keyword evidence="12" id="KW-1185">Reference proteome</keyword>
<feature type="domain" description="Copper acquisition factor BIM1-like" evidence="10">
    <location>
        <begin position="17"/>
        <end position="166"/>
    </location>
</feature>
<reference evidence="11 12" key="1">
    <citation type="journal article" date="2010" name="Proc. Natl. Acad. Sci. U.S.A.">
        <title>Insights into evolution of multicellular fungi from the assembled chromosomes of the mushroom Coprinopsis cinerea (Coprinus cinereus).</title>
        <authorList>
            <person name="Stajich J.E."/>
            <person name="Wilke S.K."/>
            <person name="Ahren D."/>
            <person name="Au C.H."/>
            <person name="Birren B.W."/>
            <person name="Borodovsky M."/>
            <person name="Burns C."/>
            <person name="Canback B."/>
            <person name="Casselton L.A."/>
            <person name="Cheng C.K."/>
            <person name="Deng J."/>
            <person name="Dietrich F.S."/>
            <person name="Fargo D.C."/>
            <person name="Farman M.L."/>
            <person name="Gathman A.C."/>
            <person name="Goldberg J."/>
            <person name="Guigo R."/>
            <person name="Hoegger P.J."/>
            <person name="Hooker J.B."/>
            <person name="Huggins A."/>
            <person name="James T.Y."/>
            <person name="Kamada T."/>
            <person name="Kilaru S."/>
            <person name="Kodira C."/>
            <person name="Kues U."/>
            <person name="Kupfer D."/>
            <person name="Kwan H.S."/>
            <person name="Lomsadze A."/>
            <person name="Li W."/>
            <person name="Lilly W.W."/>
            <person name="Ma L.J."/>
            <person name="Mackey A.J."/>
            <person name="Manning G."/>
            <person name="Martin F."/>
            <person name="Muraguchi H."/>
            <person name="Natvig D.O."/>
            <person name="Palmerini H."/>
            <person name="Ramesh M.A."/>
            <person name="Rehmeyer C.J."/>
            <person name="Roe B.A."/>
            <person name="Shenoy N."/>
            <person name="Stanke M."/>
            <person name="Ter-Hovhannisyan V."/>
            <person name="Tunlid A."/>
            <person name="Velagapudi R."/>
            <person name="Vision T.J."/>
            <person name="Zeng Q."/>
            <person name="Zolan M.E."/>
            <person name="Pukkila P.J."/>
        </authorList>
    </citation>
    <scope>NUCLEOTIDE SEQUENCE [LARGE SCALE GENOMIC DNA]</scope>
    <source>
        <strain evidence="12">Okayama-7 / 130 / ATCC MYA-4618 / FGSC 9003</strain>
    </source>
</reference>
<dbReference type="RefSeq" id="XP_001840925.1">
    <property type="nucleotide sequence ID" value="XM_001840873.2"/>
</dbReference>
<comment type="caution">
    <text evidence="11">The sequence shown here is derived from an EMBL/GenBank/DDBJ whole genome shotgun (WGS) entry which is preliminary data.</text>
</comment>
<dbReference type="InParanoid" id="A8PF48"/>
<dbReference type="eggNOG" id="ENOG502S92W">
    <property type="taxonomic scope" value="Eukaryota"/>
</dbReference>
<dbReference type="VEuPathDB" id="FungiDB:CC1G_03154"/>
<dbReference type="STRING" id="240176.A8PF48"/>
<gene>
    <name evidence="11" type="ORF">CC1G_03154</name>
</gene>
<dbReference type="KEGG" id="cci:CC1G_03154"/>
<evidence type="ECO:0000256" key="1">
    <source>
        <dbReference type="ARBA" id="ARBA00004609"/>
    </source>
</evidence>
<evidence type="ECO:0000256" key="5">
    <source>
        <dbReference type="ARBA" id="ARBA00023136"/>
    </source>
</evidence>